<reference evidence="2" key="1">
    <citation type="submission" date="2016-10" db="EMBL/GenBank/DDBJ databases">
        <authorList>
            <person name="Varghese N."/>
            <person name="Submissions S."/>
        </authorList>
    </citation>
    <scope>NUCLEOTIDE SEQUENCE [LARGE SCALE GENOMIC DNA]</scope>
    <source>
        <strain evidence="2">DSM 17465</strain>
    </source>
</reference>
<dbReference type="Gene3D" id="3.40.50.1000">
    <property type="entry name" value="HAD superfamily/HAD-like"/>
    <property type="match status" value="1"/>
</dbReference>
<evidence type="ECO:0000313" key="2">
    <source>
        <dbReference type="Proteomes" id="UP000183371"/>
    </source>
</evidence>
<evidence type="ECO:0000313" key="1">
    <source>
        <dbReference type="EMBL" id="SFT60804.1"/>
    </source>
</evidence>
<evidence type="ECO:0008006" key="3">
    <source>
        <dbReference type="Google" id="ProtNLM"/>
    </source>
</evidence>
<keyword evidence="2" id="KW-1185">Reference proteome</keyword>
<accession>A0A1I6ZDQ8</accession>
<gene>
    <name evidence="1" type="ORF">SAMN05444141_102269</name>
</gene>
<proteinExistence type="predicted"/>
<dbReference type="InterPro" id="IPR023214">
    <property type="entry name" value="HAD_sf"/>
</dbReference>
<name>A0A1I6ZDQ8_9HYPH</name>
<sequence length="257" mass="28067">MQPTGGERDNILPSWSSTTARHGIIESIERMGRTESPEFVALEDRVAVLVGDGALWSTAVQSADNKVVPPNADGDLGSFADYSESVRAHLSLNGPKAVGAKYREFAYQPLKELVGFLKEHHFEIWVLSFGDHEVDRTMVELNYGLPRFRVIEVSATSSETPSLELARAIWDRIGAAPTVFLGRTQTDLGLLKLAGKGEGTLKIQIASGQSGVQEASGTTPDKVSGKVDSWSFVISPERHWLRKFSWQAPSVTSLSKN</sequence>
<organism evidence="1 2">
    <name type="scientific">Pseudovibrio denitrificans</name>
    <dbReference type="NCBI Taxonomy" id="258256"/>
    <lineage>
        <taxon>Bacteria</taxon>
        <taxon>Pseudomonadati</taxon>
        <taxon>Pseudomonadota</taxon>
        <taxon>Alphaproteobacteria</taxon>
        <taxon>Hyphomicrobiales</taxon>
        <taxon>Stappiaceae</taxon>
        <taxon>Pseudovibrio</taxon>
    </lineage>
</organism>
<protein>
    <recommendedName>
        <fullName evidence="3">Nonspecific acid phosphatase</fullName>
    </recommendedName>
</protein>
<dbReference type="AlphaFoldDB" id="A0A1I6ZDQ8"/>
<dbReference type="Proteomes" id="UP000183371">
    <property type="component" value="Unassembled WGS sequence"/>
</dbReference>
<dbReference type="EMBL" id="FPBD01000002">
    <property type="protein sequence ID" value="SFT60804.1"/>
    <property type="molecule type" value="Genomic_DNA"/>
</dbReference>